<accession>A0A7S0SDT4</accession>
<feature type="region of interest" description="Disordered" evidence="8">
    <location>
        <begin position="259"/>
        <end position="355"/>
    </location>
</feature>
<comment type="similarity">
    <text evidence="2 7">Belongs to the PRP38 family.</text>
</comment>
<feature type="compositionally biased region" description="Basic and acidic residues" evidence="8">
    <location>
        <begin position="311"/>
        <end position="355"/>
    </location>
</feature>
<organism evidence="9">
    <name type="scientific">Mantoniella antarctica</name>
    <dbReference type="NCBI Taxonomy" id="81844"/>
    <lineage>
        <taxon>Eukaryota</taxon>
        <taxon>Viridiplantae</taxon>
        <taxon>Chlorophyta</taxon>
        <taxon>Mamiellophyceae</taxon>
        <taxon>Mamiellales</taxon>
        <taxon>Mamiellaceae</taxon>
        <taxon>Mantoniella</taxon>
    </lineage>
</organism>
<feature type="compositionally biased region" description="Basic residues" evidence="8">
    <location>
        <begin position="301"/>
        <end position="310"/>
    </location>
</feature>
<keyword evidence="6 7" id="KW-0539">Nucleus</keyword>
<dbReference type="EMBL" id="HBFC01008311">
    <property type="protein sequence ID" value="CAD8702075.1"/>
    <property type="molecule type" value="Transcribed_RNA"/>
</dbReference>
<keyword evidence="3 7" id="KW-0507">mRNA processing</keyword>
<dbReference type="GO" id="GO:0000398">
    <property type="term" value="P:mRNA splicing, via spliceosome"/>
    <property type="evidence" value="ECO:0007669"/>
    <property type="project" value="UniProtKB-UniRule"/>
</dbReference>
<sequence length="355" mass="40331">MANTTDPLARSVHGTNPQNLIEMITRSKIYDMNYWKEKCFGVSAEALVDLAMELRAFGGIYGGNNKATDFLCLTLKMLQIQPDKEIIVEFIKNEDYKYVRLLGAFYLRLTGKPLDVYQYLEPLLNDYRKVRHKTPAGKFELEHVDQFIGELLNKDYYCDIALPRLPHRQVLEGAGQLEPRRSALEDHVEQELTAEGEVAAEAAEELLVQAAAKEAAEKDAIVRALPSSEGAGVSIAAATVAMDAEEALVAAGAEDGEVAVGVGGAGGDRSVDRRERSDDRWGDRSDRRERDRRDETERRGGDKRRRSRSRSRGEDTRRDGRRRERSRSRGRERSRSRGRERSRSRDRNRSYRNRD</sequence>
<evidence type="ECO:0000313" key="9">
    <source>
        <dbReference type="EMBL" id="CAD8702075.1"/>
    </source>
</evidence>
<evidence type="ECO:0000256" key="5">
    <source>
        <dbReference type="ARBA" id="ARBA00023187"/>
    </source>
</evidence>
<evidence type="ECO:0000256" key="8">
    <source>
        <dbReference type="SAM" id="MobiDB-lite"/>
    </source>
</evidence>
<dbReference type="PANTHER" id="PTHR23142">
    <property type="entry name" value="PRE-MRNA-SPLICING FACTOR 38A-RELATED"/>
    <property type="match status" value="1"/>
</dbReference>
<comment type="subcellular location">
    <subcellularLocation>
        <location evidence="1 7">Nucleus</location>
    </subcellularLocation>
</comment>
<evidence type="ECO:0000256" key="6">
    <source>
        <dbReference type="ARBA" id="ARBA00023242"/>
    </source>
</evidence>
<keyword evidence="4 7" id="KW-0747">Spliceosome</keyword>
<evidence type="ECO:0000256" key="7">
    <source>
        <dbReference type="RuleBase" id="RU367025"/>
    </source>
</evidence>
<protein>
    <recommendedName>
        <fullName evidence="7">Pre-mRNA-splicing factor 38</fullName>
    </recommendedName>
</protein>
<gene>
    <name evidence="9" type="ORF">MANT1106_LOCUS4757</name>
</gene>
<evidence type="ECO:0000256" key="4">
    <source>
        <dbReference type="ARBA" id="ARBA00022728"/>
    </source>
</evidence>
<proteinExistence type="inferred from homology"/>
<evidence type="ECO:0000256" key="1">
    <source>
        <dbReference type="ARBA" id="ARBA00004123"/>
    </source>
</evidence>
<dbReference type="AlphaFoldDB" id="A0A7S0SDT4"/>
<name>A0A7S0SDT4_9CHLO</name>
<evidence type="ECO:0000256" key="2">
    <source>
        <dbReference type="ARBA" id="ARBA00006164"/>
    </source>
</evidence>
<comment type="function">
    <text evidence="7">Required for pre-mRNA splicing.</text>
</comment>
<dbReference type="GO" id="GO:0005681">
    <property type="term" value="C:spliceosomal complex"/>
    <property type="evidence" value="ECO:0007669"/>
    <property type="project" value="UniProtKB-KW"/>
</dbReference>
<dbReference type="Pfam" id="PF03371">
    <property type="entry name" value="PRP38"/>
    <property type="match status" value="1"/>
</dbReference>
<evidence type="ECO:0000256" key="3">
    <source>
        <dbReference type="ARBA" id="ARBA00022664"/>
    </source>
</evidence>
<dbReference type="InterPro" id="IPR005037">
    <property type="entry name" value="PRP38"/>
</dbReference>
<keyword evidence="5 7" id="KW-0508">mRNA splicing</keyword>
<reference evidence="9" key="1">
    <citation type="submission" date="2021-01" db="EMBL/GenBank/DDBJ databases">
        <authorList>
            <person name="Corre E."/>
            <person name="Pelletier E."/>
            <person name="Niang G."/>
            <person name="Scheremetjew M."/>
            <person name="Finn R."/>
            <person name="Kale V."/>
            <person name="Holt S."/>
            <person name="Cochrane G."/>
            <person name="Meng A."/>
            <person name="Brown T."/>
            <person name="Cohen L."/>
        </authorList>
    </citation>
    <scope>NUCLEOTIDE SEQUENCE</scope>
    <source>
        <strain evidence="9">SL-175</strain>
    </source>
</reference>
<feature type="compositionally biased region" description="Basic and acidic residues" evidence="8">
    <location>
        <begin position="269"/>
        <end position="300"/>
    </location>
</feature>